<keyword evidence="1" id="KW-0812">Transmembrane</keyword>
<gene>
    <name evidence="5" type="ORF">SNE35_15610</name>
</gene>
<dbReference type="Pfam" id="PF00563">
    <property type="entry name" value="EAL"/>
    <property type="match status" value="1"/>
</dbReference>
<evidence type="ECO:0000259" key="2">
    <source>
        <dbReference type="PROSITE" id="PS50883"/>
    </source>
</evidence>
<dbReference type="InterPro" id="IPR052155">
    <property type="entry name" value="Biofilm_reg_signaling"/>
</dbReference>
<dbReference type="Gene3D" id="3.20.20.450">
    <property type="entry name" value="EAL domain"/>
    <property type="match status" value="1"/>
</dbReference>
<accession>A0ABU5DLH6</accession>
<sequence>MNTRATFIEPVPANVLALRGMVPADVEIRGLQRLWQRVRLLCFRRTDGPGSGMSIRSRLLLAVAASCAAVMLLTAAAVAVLYRSIEDAAKLEAKNLAKSVALEAATNRRSLQSLVQGIDALYRRDLFILDRRHQTLADIIPEELGSSYAHDHGEIEATMVDGEPREFVELSSQHPDGAALMAVPMRRTVDPESPIAGVVVLEFTSIERQLFKADVWGLYVVGLLGLATVIAVGAFGYRAANRLSRGIQGVRSGVLAFASGDTSVRIEASAADEVGDLSRAFNRMADELDQRRRELMLEAKMARQAAHQAEILAHTDVLTGLANRTQLAKLMAQTLTEAKRDKHSAGVLFMDLDRFKNINDTLGHEAGDMVLRAVAERLRMCLGPNEYVARLGGDEFVVVVGTVETPKALACVARRILTAVAHPVYIGSQELRVTSSIGISVFPRDGSEQQTLKKNADIALYRAKEEGRNGYAFYSPDLNPHSIERLAFESELRRAIGQGQLSVHYQPKAEPGSGHVSGVEALVRWIHPTMGNVPPSRFIPIAEETGLIVELGRWVLEQACRQQVAWKTSGIADVVMAVNLSMRQFNDPGLLDDVRRIIDETGIAPDQLELEITESLLMHNVASGMPLLHELKRIGLRLAVDDFGTGYSSLANLKRFPIDTLKIDRAFVNDLEGNDEDQAIVQAILSMARSLGLRTVAEGVETSAQWDFLRDRACDEIQGFLFSRPMPADALVPLLRAAQAAALVE</sequence>
<dbReference type="SUPFAM" id="SSF141868">
    <property type="entry name" value="EAL domain-like"/>
    <property type="match status" value="1"/>
</dbReference>
<evidence type="ECO:0000256" key="1">
    <source>
        <dbReference type="SAM" id="Phobius"/>
    </source>
</evidence>
<dbReference type="PANTHER" id="PTHR44757:SF2">
    <property type="entry name" value="BIOFILM ARCHITECTURE MAINTENANCE PROTEIN MBAA"/>
    <property type="match status" value="1"/>
</dbReference>
<dbReference type="SMART" id="SM00052">
    <property type="entry name" value="EAL"/>
    <property type="match status" value="1"/>
</dbReference>
<dbReference type="RefSeq" id="WP_320423853.1">
    <property type="nucleotide sequence ID" value="NZ_JAXCLA010000005.1"/>
</dbReference>
<dbReference type="InterPro" id="IPR001633">
    <property type="entry name" value="EAL_dom"/>
</dbReference>
<dbReference type="Proteomes" id="UP001285263">
    <property type="component" value="Unassembled WGS sequence"/>
</dbReference>
<feature type="domain" description="EAL" evidence="2">
    <location>
        <begin position="485"/>
        <end position="739"/>
    </location>
</feature>
<dbReference type="SMART" id="SM00304">
    <property type="entry name" value="HAMP"/>
    <property type="match status" value="1"/>
</dbReference>
<dbReference type="CDD" id="cd01949">
    <property type="entry name" value="GGDEF"/>
    <property type="match status" value="1"/>
</dbReference>
<dbReference type="PROSITE" id="PS50885">
    <property type="entry name" value="HAMP"/>
    <property type="match status" value="1"/>
</dbReference>
<dbReference type="SMART" id="SM00267">
    <property type="entry name" value="GGDEF"/>
    <property type="match status" value="1"/>
</dbReference>
<dbReference type="EMBL" id="JAXCLA010000005">
    <property type="protein sequence ID" value="MDY0745947.1"/>
    <property type="molecule type" value="Genomic_DNA"/>
</dbReference>
<dbReference type="InterPro" id="IPR035919">
    <property type="entry name" value="EAL_sf"/>
</dbReference>
<dbReference type="PANTHER" id="PTHR44757">
    <property type="entry name" value="DIGUANYLATE CYCLASE DGCP"/>
    <property type="match status" value="1"/>
</dbReference>
<organism evidence="5 6">
    <name type="scientific">Roseateles agri</name>
    <dbReference type="NCBI Taxonomy" id="3098619"/>
    <lineage>
        <taxon>Bacteria</taxon>
        <taxon>Pseudomonadati</taxon>
        <taxon>Pseudomonadota</taxon>
        <taxon>Betaproteobacteria</taxon>
        <taxon>Burkholderiales</taxon>
        <taxon>Sphaerotilaceae</taxon>
        <taxon>Roseateles</taxon>
    </lineage>
</organism>
<dbReference type="PROSITE" id="PS50887">
    <property type="entry name" value="GGDEF"/>
    <property type="match status" value="1"/>
</dbReference>
<dbReference type="CDD" id="cd01948">
    <property type="entry name" value="EAL"/>
    <property type="match status" value="1"/>
</dbReference>
<keyword evidence="1" id="KW-0472">Membrane</keyword>
<feature type="transmembrane region" description="Helical" evidence="1">
    <location>
        <begin position="59"/>
        <end position="82"/>
    </location>
</feature>
<dbReference type="Pfam" id="PF00990">
    <property type="entry name" value="GGDEF"/>
    <property type="match status" value="1"/>
</dbReference>
<dbReference type="InterPro" id="IPR043128">
    <property type="entry name" value="Rev_trsase/Diguanyl_cyclase"/>
</dbReference>
<keyword evidence="6" id="KW-1185">Reference proteome</keyword>
<evidence type="ECO:0000313" key="5">
    <source>
        <dbReference type="EMBL" id="MDY0745947.1"/>
    </source>
</evidence>
<dbReference type="InterPro" id="IPR029787">
    <property type="entry name" value="Nucleotide_cyclase"/>
</dbReference>
<dbReference type="InterPro" id="IPR000160">
    <property type="entry name" value="GGDEF_dom"/>
</dbReference>
<dbReference type="InterPro" id="IPR003660">
    <property type="entry name" value="HAMP_dom"/>
</dbReference>
<dbReference type="SUPFAM" id="SSF158472">
    <property type="entry name" value="HAMP domain-like"/>
    <property type="match status" value="1"/>
</dbReference>
<dbReference type="NCBIfam" id="TIGR00254">
    <property type="entry name" value="GGDEF"/>
    <property type="match status" value="1"/>
</dbReference>
<feature type="transmembrane region" description="Helical" evidence="1">
    <location>
        <begin position="216"/>
        <end position="237"/>
    </location>
</feature>
<dbReference type="SUPFAM" id="SSF55073">
    <property type="entry name" value="Nucleotide cyclase"/>
    <property type="match status" value="1"/>
</dbReference>
<proteinExistence type="predicted"/>
<evidence type="ECO:0000313" key="6">
    <source>
        <dbReference type="Proteomes" id="UP001285263"/>
    </source>
</evidence>
<dbReference type="PROSITE" id="PS50883">
    <property type="entry name" value="EAL"/>
    <property type="match status" value="1"/>
</dbReference>
<dbReference type="Gene3D" id="3.30.70.270">
    <property type="match status" value="1"/>
</dbReference>
<comment type="caution">
    <text evidence="5">The sequence shown here is derived from an EMBL/GenBank/DDBJ whole genome shotgun (WGS) entry which is preliminary data.</text>
</comment>
<evidence type="ECO:0000259" key="3">
    <source>
        <dbReference type="PROSITE" id="PS50885"/>
    </source>
</evidence>
<protein>
    <submittedName>
        <fullName evidence="5">EAL domain-containing protein</fullName>
    </submittedName>
</protein>
<feature type="domain" description="HAMP" evidence="3">
    <location>
        <begin position="241"/>
        <end position="293"/>
    </location>
</feature>
<keyword evidence="1" id="KW-1133">Transmembrane helix</keyword>
<dbReference type="Gene3D" id="6.10.340.10">
    <property type="match status" value="1"/>
</dbReference>
<dbReference type="Pfam" id="PF00672">
    <property type="entry name" value="HAMP"/>
    <property type="match status" value="1"/>
</dbReference>
<name>A0ABU5DLH6_9BURK</name>
<dbReference type="CDD" id="cd06225">
    <property type="entry name" value="HAMP"/>
    <property type="match status" value="1"/>
</dbReference>
<reference evidence="5 6" key="1">
    <citation type="submission" date="2023-11" db="EMBL/GenBank/DDBJ databases">
        <title>Paucibacter sp. nov., isolated from fresh soil in Korea.</title>
        <authorList>
            <person name="Le N.T.T."/>
        </authorList>
    </citation>
    <scope>NUCLEOTIDE SEQUENCE [LARGE SCALE GENOMIC DNA]</scope>
    <source>
        <strain evidence="5 6">R3-3</strain>
    </source>
</reference>
<evidence type="ECO:0000259" key="4">
    <source>
        <dbReference type="PROSITE" id="PS50887"/>
    </source>
</evidence>
<feature type="domain" description="GGDEF" evidence="4">
    <location>
        <begin position="343"/>
        <end position="476"/>
    </location>
</feature>